<dbReference type="RefSeq" id="WP_117520414.1">
    <property type="nucleotide sequence ID" value="NZ_AP031484.1"/>
</dbReference>
<dbReference type="InterPro" id="IPR045620">
    <property type="entry name" value="DUF6442"/>
</dbReference>
<organism evidence="2 3">
    <name type="scientific">Anaerococcus nagyae</name>
    <dbReference type="NCBI Taxonomy" id="1755241"/>
    <lineage>
        <taxon>Bacteria</taxon>
        <taxon>Bacillati</taxon>
        <taxon>Bacillota</taxon>
        <taxon>Tissierellia</taxon>
        <taxon>Tissierellales</taxon>
        <taxon>Peptoniphilaceae</taxon>
        <taxon>Anaerococcus</taxon>
    </lineage>
</organism>
<evidence type="ECO:0000313" key="3">
    <source>
        <dbReference type="Proteomes" id="UP000261011"/>
    </source>
</evidence>
<keyword evidence="1" id="KW-0472">Membrane</keyword>
<dbReference type="EMBL" id="QVEU01000001">
    <property type="protein sequence ID" value="RGB78160.1"/>
    <property type="molecule type" value="Genomic_DNA"/>
</dbReference>
<comment type="caution">
    <text evidence="2">The sequence shown here is derived from an EMBL/GenBank/DDBJ whole genome shotgun (WGS) entry which is preliminary data.</text>
</comment>
<reference evidence="2 3" key="1">
    <citation type="submission" date="2018-08" db="EMBL/GenBank/DDBJ databases">
        <title>A genome reference for cultivated species of the human gut microbiota.</title>
        <authorList>
            <person name="Zou Y."/>
            <person name="Xue W."/>
            <person name="Luo G."/>
        </authorList>
    </citation>
    <scope>NUCLEOTIDE SEQUENCE [LARGE SCALE GENOMIC DNA]</scope>
    <source>
        <strain evidence="2 3">OF01-3</strain>
    </source>
</reference>
<protein>
    <submittedName>
        <fullName evidence="2">Uncharacterized protein</fullName>
    </submittedName>
</protein>
<evidence type="ECO:0000256" key="1">
    <source>
        <dbReference type="SAM" id="Phobius"/>
    </source>
</evidence>
<gene>
    <name evidence="2" type="ORF">DXA39_01535</name>
</gene>
<feature type="transmembrane region" description="Helical" evidence="1">
    <location>
        <begin position="7"/>
        <end position="24"/>
    </location>
</feature>
<sequence length="77" mass="8981">MRKARRLIVAIAFVLYIILLIKKVDITRSTHVILMGILFTNQAVEEWDRYVETNKKIHLFIPIATVGVIIFLIVQFI</sequence>
<dbReference type="AlphaFoldDB" id="A0A3E2TML5"/>
<accession>A0A3E2TML5</accession>
<name>A0A3E2TML5_9FIRM</name>
<dbReference type="Pfam" id="PF20040">
    <property type="entry name" value="DUF6442"/>
    <property type="match status" value="1"/>
</dbReference>
<keyword evidence="3" id="KW-1185">Reference proteome</keyword>
<keyword evidence="1" id="KW-0812">Transmembrane</keyword>
<dbReference type="Proteomes" id="UP000261011">
    <property type="component" value="Unassembled WGS sequence"/>
</dbReference>
<feature type="transmembrane region" description="Helical" evidence="1">
    <location>
        <begin position="57"/>
        <end position="76"/>
    </location>
</feature>
<dbReference type="OrthoDB" id="3035604at2"/>
<proteinExistence type="predicted"/>
<evidence type="ECO:0000313" key="2">
    <source>
        <dbReference type="EMBL" id="RGB78160.1"/>
    </source>
</evidence>
<keyword evidence="1" id="KW-1133">Transmembrane helix</keyword>